<dbReference type="EMBL" id="JAJTJA010000009">
    <property type="protein sequence ID" value="KAH8693738.1"/>
    <property type="molecule type" value="Genomic_DNA"/>
</dbReference>
<accession>A0AAD4KPD6</accession>
<dbReference type="GeneID" id="70252181"/>
<dbReference type="AlphaFoldDB" id="A0AAD4KPD6"/>
<proteinExistence type="predicted"/>
<dbReference type="Proteomes" id="UP001201262">
    <property type="component" value="Unassembled WGS sequence"/>
</dbReference>
<keyword evidence="2" id="KW-0378">Hydrolase</keyword>
<dbReference type="CDD" id="cd11577">
    <property type="entry name" value="GH71"/>
    <property type="match status" value="1"/>
</dbReference>
<organism evidence="2 3">
    <name type="scientific">Talaromyces proteolyticus</name>
    <dbReference type="NCBI Taxonomy" id="1131652"/>
    <lineage>
        <taxon>Eukaryota</taxon>
        <taxon>Fungi</taxon>
        <taxon>Dikarya</taxon>
        <taxon>Ascomycota</taxon>
        <taxon>Pezizomycotina</taxon>
        <taxon>Eurotiomycetes</taxon>
        <taxon>Eurotiomycetidae</taxon>
        <taxon>Eurotiales</taxon>
        <taxon>Trichocomaceae</taxon>
        <taxon>Talaromyces</taxon>
        <taxon>Talaromyces sect. Bacilispori</taxon>
    </lineage>
</organism>
<sequence>MTMLGLLTAAFTLAACYMFASPATALPSKHASAPEKLVFAHFMVGIVDDRTSASDYDLDFQRAKAIGVDAFALNIGTDSFTNTQLDLAYESADYNGMKVFISFDFNWYSSGDISAIASKIARYAAKPAQLKVDNKVFVSSFAGDGVNRIELEAAAGTKLFFIPNFTPGIGDFGHIDGAFSWRAWPNNGNNKAPAHDHNTSTSDEDRVYLQKLGTLSYLAPISPWFFTHYGSEVSYSKNFVFPGDLLWYNRWNEILSLAPPFTEIISWNDYGESHYVGPLSSSHYDDGSSKWTMDMPHDGWLDMAVPFIAAYKAGAKSTELKDFVTKDELVYWYRPTHKDIDCDSTDNTMESGNNASGNYFHGKPNGYETMADSVFIVSLLTEDSQIEAKSGNNYQAFHAKSGVNAFSLPMGIGSQSFTVKRNGASILSGTSARDIINTCPCGIYNFNAYVGQLPPPKVISQLRPDGLSKLTEGLRVACPVKTG</sequence>
<feature type="signal peptide" evidence="1">
    <location>
        <begin position="1"/>
        <end position="25"/>
    </location>
</feature>
<dbReference type="InterPro" id="IPR005197">
    <property type="entry name" value="Glyco_hydro_71"/>
</dbReference>
<reference evidence="2" key="1">
    <citation type="submission" date="2021-12" db="EMBL/GenBank/DDBJ databases">
        <title>Convergent genome expansion in fungi linked to evolution of root-endophyte symbiosis.</title>
        <authorList>
            <consortium name="DOE Joint Genome Institute"/>
            <person name="Ke Y.-H."/>
            <person name="Bonito G."/>
            <person name="Liao H.-L."/>
            <person name="Looney B."/>
            <person name="Rojas-Flechas A."/>
            <person name="Nash J."/>
            <person name="Hameed K."/>
            <person name="Schadt C."/>
            <person name="Martin F."/>
            <person name="Crous P.W."/>
            <person name="Miettinen O."/>
            <person name="Magnuson J.K."/>
            <person name="Labbe J."/>
            <person name="Jacobson D."/>
            <person name="Doktycz M.J."/>
            <person name="Veneault-Fourrey C."/>
            <person name="Kuo A."/>
            <person name="Mondo S."/>
            <person name="Calhoun S."/>
            <person name="Riley R."/>
            <person name="Ohm R."/>
            <person name="LaButti K."/>
            <person name="Andreopoulos B."/>
            <person name="Pangilinan J."/>
            <person name="Nolan M."/>
            <person name="Tritt A."/>
            <person name="Clum A."/>
            <person name="Lipzen A."/>
            <person name="Daum C."/>
            <person name="Barry K."/>
            <person name="Grigoriev I.V."/>
            <person name="Vilgalys R."/>
        </authorList>
    </citation>
    <scope>NUCLEOTIDE SEQUENCE</scope>
    <source>
        <strain evidence="2">PMI_201</strain>
    </source>
</reference>
<dbReference type="Pfam" id="PF03659">
    <property type="entry name" value="Glyco_hydro_71"/>
    <property type="match status" value="1"/>
</dbReference>
<keyword evidence="1" id="KW-0732">Signal</keyword>
<evidence type="ECO:0000313" key="3">
    <source>
        <dbReference type="Proteomes" id="UP001201262"/>
    </source>
</evidence>
<name>A0AAD4KPD6_9EURO</name>
<dbReference type="RefSeq" id="XP_046069408.1">
    <property type="nucleotide sequence ID" value="XM_046221894.1"/>
</dbReference>
<feature type="chain" id="PRO_5041981844" evidence="1">
    <location>
        <begin position="26"/>
        <end position="483"/>
    </location>
</feature>
<comment type="caution">
    <text evidence="2">The sequence shown here is derived from an EMBL/GenBank/DDBJ whole genome shotgun (WGS) entry which is preliminary data.</text>
</comment>
<evidence type="ECO:0000313" key="2">
    <source>
        <dbReference type="EMBL" id="KAH8693738.1"/>
    </source>
</evidence>
<protein>
    <submittedName>
        <fullName evidence="2">Glycoside hydrolase</fullName>
    </submittedName>
</protein>
<dbReference type="Gene3D" id="3.20.20.80">
    <property type="entry name" value="Glycosidases"/>
    <property type="match status" value="1"/>
</dbReference>
<dbReference type="GO" id="GO:0051118">
    <property type="term" value="F:glucan endo-1,3-alpha-glucosidase activity"/>
    <property type="evidence" value="ECO:0007669"/>
    <property type="project" value="InterPro"/>
</dbReference>
<keyword evidence="3" id="KW-1185">Reference proteome</keyword>
<gene>
    <name evidence="2" type="ORF">BGW36DRAFT_454136</name>
</gene>
<evidence type="ECO:0000256" key="1">
    <source>
        <dbReference type="SAM" id="SignalP"/>
    </source>
</evidence>